<protein>
    <submittedName>
        <fullName evidence="4">Biphenyl 2,3-dioxygenase</fullName>
    </submittedName>
</protein>
<name>A0A2N5EBR9_9GAMM</name>
<evidence type="ECO:0000256" key="2">
    <source>
        <dbReference type="ARBA" id="ARBA00023315"/>
    </source>
</evidence>
<evidence type="ECO:0000259" key="3">
    <source>
        <dbReference type="PROSITE" id="PS51186"/>
    </source>
</evidence>
<dbReference type="InterPro" id="IPR016181">
    <property type="entry name" value="Acyl_CoA_acyltransferase"/>
</dbReference>
<evidence type="ECO:0000313" key="5">
    <source>
        <dbReference type="Proteomes" id="UP000234240"/>
    </source>
</evidence>
<evidence type="ECO:0000313" key="4">
    <source>
        <dbReference type="EMBL" id="PLR39591.1"/>
    </source>
</evidence>
<organism evidence="4 5">
    <name type="scientific">Chimaeribacter californicus</name>
    <dbReference type="NCBI Taxonomy" id="2060067"/>
    <lineage>
        <taxon>Bacteria</taxon>
        <taxon>Pseudomonadati</taxon>
        <taxon>Pseudomonadota</taxon>
        <taxon>Gammaproteobacteria</taxon>
        <taxon>Enterobacterales</taxon>
        <taxon>Yersiniaceae</taxon>
        <taxon>Chimaeribacter</taxon>
    </lineage>
</organism>
<dbReference type="Pfam" id="PF00583">
    <property type="entry name" value="Acetyltransf_1"/>
    <property type="match status" value="1"/>
</dbReference>
<keyword evidence="1" id="KW-0808">Transferase</keyword>
<dbReference type="OrthoDB" id="9787920at2"/>
<dbReference type="InterPro" id="IPR050832">
    <property type="entry name" value="Bact_Acetyltransf"/>
</dbReference>
<dbReference type="GO" id="GO:0016747">
    <property type="term" value="F:acyltransferase activity, transferring groups other than amino-acyl groups"/>
    <property type="evidence" value="ECO:0007669"/>
    <property type="project" value="InterPro"/>
</dbReference>
<dbReference type="EMBL" id="PJZF01000004">
    <property type="protein sequence ID" value="PLR39591.1"/>
    <property type="molecule type" value="Genomic_DNA"/>
</dbReference>
<comment type="caution">
    <text evidence="4">The sequence shown here is derived from an EMBL/GenBank/DDBJ whole genome shotgun (WGS) entry which is preliminary data.</text>
</comment>
<sequence length="137" mass="15767">MKIHLTSQPSHADLDELKHGVLRYSAQHVDTSEIEALALFILDEENNKLGGLSGSTAGNWLRIDVLWVSEALRGQGEGRRLMLAAEQEARRRGCRFAQVDTLSFQARPFYEKLGYECRMTLEAYPRRHERYYLTKVL</sequence>
<dbReference type="PROSITE" id="PS51186">
    <property type="entry name" value="GNAT"/>
    <property type="match status" value="1"/>
</dbReference>
<keyword evidence="5" id="KW-1185">Reference proteome</keyword>
<reference evidence="4 5" key="1">
    <citation type="submission" date="2017-12" db="EMBL/GenBank/DDBJ databases">
        <title>Characterization of six clinical isolates of Enterochimera gen. nov., a novel genus of the Yersiniaciae family and the three species Enterochimera arupensis sp. nov., Enterochimera coloradensis sp. nov, and Enterochimera californica sp. nov.</title>
        <authorList>
            <person name="Rossi A."/>
            <person name="Fisher M."/>
        </authorList>
    </citation>
    <scope>NUCLEOTIDE SEQUENCE [LARGE SCALE GENOMIC DNA]</scope>
    <source>
        <strain evidence="5">2015-Iso6</strain>
    </source>
</reference>
<dbReference type="GO" id="GO:0051213">
    <property type="term" value="F:dioxygenase activity"/>
    <property type="evidence" value="ECO:0007669"/>
    <property type="project" value="UniProtKB-KW"/>
</dbReference>
<dbReference type="Proteomes" id="UP000234240">
    <property type="component" value="Unassembled WGS sequence"/>
</dbReference>
<dbReference type="SUPFAM" id="SSF55729">
    <property type="entry name" value="Acyl-CoA N-acyltransferases (Nat)"/>
    <property type="match status" value="1"/>
</dbReference>
<dbReference type="CDD" id="cd04301">
    <property type="entry name" value="NAT_SF"/>
    <property type="match status" value="1"/>
</dbReference>
<dbReference type="PANTHER" id="PTHR43877:SF2">
    <property type="entry name" value="AMINOALKYLPHOSPHONATE N-ACETYLTRANSFERASE-RELATED"/>
    <property type="match status" value="1"/>
</dbReference>
<keyword evidence="4" id="KW-0560">Oxidoreductase</keyword>
<proteinExistence type="predicted"/>
<dbReference type="InterPro" id="IPR000182">
    <property type="entry name" value="GNAT_dom"/>
</dbReference>
<dbReference type="AlphaFoldDB" id="A0A2N5EBR9"/>
<accession>A0A2N5EBR9</accession>
<dbReference type="Gene3D" id="3.40.630.30">
    <property type="match status" value="1"/>
</dbReference>
<feature type="domain" description="N-acetyltransferase" evidence="3">
    <location>
        <begin position="1"/>
        <end position="137"/>
    </location>
</feature>
<gene>
    <name evidence="4" type="ORF">CYR55_06850</name>
</gene>
<keyword evidence="2" id="KW-0012">Acyltransferase</keyword>
<keyword evidence="4" id="KW-0223">Dioxygenase</keyword>
<dbReference type="RefSeq" id="WP_101815406.1">
    <property type="nucleotide sequence ID" value="NZ_PJZF01000004.1"/>
</dbReference>
<dbReference type="PANTHER" id="PTHR43877">
    <property type="entry name" value="AMINOALKYLPHOSPHONATE N-ACETYLTRANSFERASE-RELATED-RELATED"/>
    <property type="match status" value="1"/>
</dbReference>
<evidence type="ECO:0000256" key="1">
    <source>
        <dbReference type="ARBA" id="ARBA00022679"/>
    </source>
</evidence>